<feature type="region of interest" description="Disordered" evidence="9">
    <location>
        <begin position="303"/>
        <end position="330"/>
    </location>
</feature>
<dbReference type="AlphaFoldDB" id="A0A9Q1L032"/>
<dbReference type="OrthoDB" id="8062037at2759"/>
<feature type="region of interest" description="Disordered" evidence="9">
    <location>
        <begin position="46"/>
        <end position="101"/>
    </location>
</feature>
<feature type="region of interest" description="Disordered" evidence="9">
    <location>
        <begin position="132"/>
        <end position="176"/>
    </location>
</feature>
<gene>
    <name evidence="11" type="ORF">K7X08_029083</name>
</gene>
<keyword evidence="6" id="KW-0833">Ubl conjugation pathway</keyword>
<evidence type="ECO:0000256" key="2">
    <source>
        <dbReference type="ARBA" id="ARBA00012483"/>
    </source>
</evidence>
<comment type="caution">
    <text evidence="11">The sequence shown here is derived from an EMBL/GenBank/DDBJ whole genome shotgun (WGS) entry which is preliminary data.</text>
</comment>
<dbReference type="FunFam" id="3.30.40.10:FF:000504">
    <property type="entry name" value="E3 ubiquitin-protein ligase arkadia"/>
    <property type="match status" value="1"/>
</dbReference>
<dbReference type="PANTHER" id="PTHR22937">
    <property type="entry name" value="E3 UBIQUITIN-PROTEIN LIGASE RNF165"/>
    <property type="match status" value="1"/>
</dbReference>
<evidence type="ECO:0000256" key="8">
    <source>
        <dbReference type="PROSITE-ProRule" id="PRU00175"/>
    </source>
</evidence>
<dbReference type="EMBL" id="JAJAGQ010000024">
    <property type="protein sequence ID" value="KAJ8526606.1"/>
    <property type="molecule type" value="Genomic_DNA"/>
</dbReference>
<feature type="compositionally biased region" description="Low complexity" evidence="9">
    <location>
        <begin position="313"/>
        <end position="330"/>
    </location>
</feature>
<dbReference type="PROSITE" id="PS50089">
    <property type="entry name" value="ZF_RING_2"/>
    <property type="match status" value="1"/>
</dbReference>
<dbReference type="InterPro" id="IPR045191">
    <property type="entry name" value="MBR1/2-like"/>
</dbReference>
<evidence type="ECO:0000256" key="5">
    <source>
        <dbReference type="ARBA" id="ARBA00022771"/>
    </source>
</evidence>
<sequence>MDVYSGKRAINGLVVPRRGLRDTADNRGENVHLCSRFGCSGRINHSKSSCVGTKEKSRSYRPTFNSSNRKDVVGSSSRTSSVLTNERKAREESHIKSFSQVGNDQSEIISLDGVPEVAEQIQSSPEYQLKISSAARDTGSSKARSTEAGSSGTSSSGPRKIVSHKSKAIGSEKRPCSSGAGFGLTHLKCNSTSDVLPHNCSTSESKFSRRDMVKWRNTEGENSSSVKGMKMTEASLRERHGSRPTRGISISESRGCRNLDYSTINHAVSVQTRRSTNVNSRFRGRVQDSLQTESSALVQNLRRPETRDFNLQSSSQLFTDGSSSDSSAYSFPENDIDDLSSIVPFTSAELGINRLMNRQALQRYNMDGVAEVLLALERIEQDEELTYEQLLSLETNLLLSGLNFYDQHRDLRLDIDSMSYEDLLALEERMGIVSTALPEEALSKCLQRSIYQGMHSEPGSFGGDGDEDEIKCSICQEEYMVGDEIGKLECKHGYHMECVQQWLKLKNWCPVCKASAASSELTTAPS</sequence>
<dbReference type="Proteomes" id="UP001152561">
    <property type="component" value="Unassembled WGS sequence"/>
</dbReference>
<keyword evidence="7" id="KW-0862">Zinc</keyword>
<dbReference type="InterPro" id="IPR013083">
    <property type="entry name" value="Znf_RING/FYVE/PHD"/>
</dbReference>
<dbReference type="Pfam" id="PF13639">
    <property type="entry name" value="zf-RING_2"/>
    <property type="match status" value="1"/>
</dbReference>
<keyword evidence="12" id="KW-1185">Reference proteome</keyword>
<evidence type="ECO:0000259" key="10">
    <source>
        <dbReference type="PROSITE" id="PS50089"/>
    </source>
</evidence>
<evidence type="ECO:0000256" key="3">
    <source>
        <dbReference type="ARBA" id="ARBA00022679"/>
    </source>
</evidence>
<feature type="domain" description="RING-type" evidence="10">
    <location>
        <begin position="472"/>
        <end position="513"/>
    </location>
</feature>
<dbReference type="InterPro" id="IPR001841">
    <property type="entry name" value="Znf_RING"/>
</dbReference>
<dbReference type="SMART" id="SM00184">
    <property type="entry name" value="RING"/>
    <property type="match status" value="1"/>
</dbReference>
<keyword evidence="5 8" id="KW-0863">Zinc-finger</keyword>
<proteinExistence type="predicted"/>
<organism evidence="11 12">
    <name type="scientific">Anisodus acutangulus</name>
    <dbReference type="NCBI Taxonomy" id="402998"/>
    <lineage>
        <taxon>Eukaryota</taxon>
        <taxon>Viridiplantae</taxon>
        <taxon>Streptophyta</taxon>
        <taxon>Embryophyta</taxon>
        <taxon>Tracheophyta</taxon>
        <taxon>Spermatophyta</taxon>
        <taxon>Magnoliopsida</taxon>
        <taxon>eudicotyledons</taxon>
        <taxon>Gunneridae</taxon>
        <taxon>Pentapetalae</taxon>
        <taxon>asterids</taxon>
        <taxon>lamiids</taxon>
        <taxon>Solanales</taxon>
        <taxon>Solanaceae</taxon>
        <taxon>Solanoideae</taxon>
        <taxon>Hyoscyameae</taxon>
        <taxon>Anisodus</taxon>
    </lineage>
</organism>
<feature type="compositionally biased region" description="Basic and acidic residues" evidence="9">
    <location>
        <begin position="85"/>
        <end position="95"/>
    </location>
</feature>
<keyword evidence="3" id="KW-0808">Transferase</keyword>
<evidence type="ECO:0000256" key="7">
    <source>
        <dbReference type="ARBA" id="ARBA00022833"/>
    </source>
</evidence>
<dbReference type="GO" id="GO:0008270">
    <property type="term" value="F:zinc ion binding"/>
    <property type="evidence" value="ECO:0007669"/>
    <property type="project" value="UniProtKB-KW"/>
</dbReference>
<evidence type="ECO:0000256" key="9">
    <source>
        <dbReference type="SAM" id="MobiDB-lite"/>
    </source>
</evidence>
<evidence type="ECO:0000256" key="6">
    <source>
        <dbReference type="ARBA" id="ARBA00022786"/>
    </source>
</evidence>
<dbReference type="GO" id="GO:0061630">
    <property type="term" value="F:ubiquitin protein ligase activity"/>
    <property type="evidence" value="ECO:0007669"/>
    <property type="project" value="UniProtKB-EC"/>
</dbReference>
<evidence type="ECO:0000313" key="11">
    <source>
        <dbReference type="EMBL" id="KAJ8526606.1"/>
    </source>
</evidence>
<dbReference type="Gene3D" id="3.30.40.10">
    <property type="entry name" value="Zinc/RING finger domain, C3HC4 (zinc finger)"/>
    <property type="match status" value="1"/>
</dbReference>
<evidence type="ECO:0000256" key="1">
    <source>
        <dbReference type="ARBA" id="ARBA00000900"/>
    </source>
</evidence>
<dbReference type="EC" id="2.3.2.27" evidence="2"/>
<protein>
    <recommendedName>
        <fullName evidence="2">RING-type E3 ubiquitin transferase</fullName>
        <ecNumber evidence="2">2.3.2.27</ecNumber>
    </recommendedName>
</protein>
<evidence type="ECO:0000256" key="4">
    <source>
        <dbReference type="ARBA" id="ARBA00022723"/>
    </source>
</evidence>
<name>A0A9Q1L032_9SOLA</name>
<feature type="compositionally biased region" description="Polar residues" evidence="9">
    <location>
        <begin position="74"/>
        <end position="84"/>
    </location>
</feature>
<accession>A0A9Q1L032</accession>
<evidence type="ECO:0000313" key="12">
    <source>
        <dbReference type="Proteomes" id="UP001152561"/>
    </source>
</evidence>
<reference evidence="12" key="1">
    <citation type="journal article" date="2023" name="Proc. Natl. Acad. Sci. U.S.A.">
        <title>Genomic and structural basis for evolution of tropane alkaloid biosynthesis.</title>
        <authorList>
            <person name="Wanga Y.-J."/>
            <person name="Taina T."/>
            <person name="Yua J.-Y."/>
            <person name="Lia J."/>
            <person name="Xua B."/>
            <person name="Chenc J."/>
            <person name="D'Auriad J.C."/>
            <person name="Huanga J.-P."/>
            <person name="Huanga S.-X."/>
        </authorList>
    </citation>
    <scope>NUCLEOTIDE SEQUENCE [LARGE SCALE GENOMIC DNA]</scope>
    <source>
        <strain evidence="12">cv. KIB-2019</strain>
    </source>
</reference>
<dbReference type="SUPFAM" id="SSF57850">
    <property type="entry name" value="RING/U-box"/>
    <property type="match status" value="1"/>
</dbReference>
<dbReference type="PANTHER" id="PTHR22937:SF136">
    <property type="entry name" value="RING-TYPE E3 UBIQUITIN TRANSFERASE"/>
    <property type="match status" value="1"/>
</dbReference>
<keyword evidence="4" id="KW-0479">Metal-binding</keyword>
<comment type="catalytic activity">
    <reaction evidence="1">
        <text>S-ubiquitinyl-[E2 ubiquitin-conjugating enzyme]-L-cysteine + [acceptor protein]-L-lysine = [E2 ubiquitin-conjugating enzyme]-L-cysteine + N(6)-ubiquitinyl-[acceptor protein]-L-lysine.</text>
        <dbReference type="EC" id="2.3.2.27"/>
    </reaction>
</comment>